<dbReference type="InterPro" id="IPR006122">
    <property type="entry name" value="HMA_Cu_ion-bd"/>
</dbReference>
<feature type="domain" description="HMA" evidence="7">
    <location>
        <begin position="2"/>
        <end position="68"/>
    </location>
</feature>
<dbReference type="InterPro" id="IPR000428">
    <property type="entry name" value="Cu-bd"/>
</dbReference>
<dbReference type="CDD" id="cd00371">
    <property type="entry name" value="HMA"/>
    <property type="match status" value="1"/>
</dbReference>
<dbReference type="PROSITE" id="PS01047">
    <property type="entry name" value="HMA_1"/>
    <property type="match status" value="1"/>
</dbReference>
<dbReference type="RefSeq" id="WP_054753997.1">
    <property type="nucleotide sequence ID" value="NZ_JBHUMZ010000050.1"/>
</dbReference>
<dbReference type="SUPFAM" id="SSF55008">
    <property type="entry name" value="HMA, heavy metal-associated domain"/>
    <property type="match status" value="1"/>
</dbReference>
<dbReference type="Proteomes" id="UP001597452">
    <property type="component" value="Unassembled WGS sequence"/>
</dbReference>
<dbReference type="InterPro" id="IPR049740">
    <property type="entry name" value="CopZ"/>
</dbReference>
<name>A0ABW5QDQ9_9BACI</name>
<dbReference type="NCBIfam" id="NF033795">
    <property type="entry name" value="chaper_CopZ_Bs"/>
    <property type="match status" value="1"/>
</dbReference>
<dbReference type="InterPro" id="IPR036163">
    <property type="entry name" value="HMA_dom_sf"/>
</dbReference>
<accession>A0ABW5QDQ9</accession>
<keyword evidence="4" id="KW-0479">Metal-binding</keyword>
<evidence type="ECO:0000256" key="6">
    <source>
        <dbReference type="ARBA" id="ARBA00023186"/>
    </source>
</evidence>
<dbReference type="PANTHER" id="PTHR46594:SF4">
    <property type="entry name" value="P-TYPE CATION-TRANSPORTING ATPASE"/>
    <property type="match status" value="1"/>
</dbReference>
<keyword evidence="3" id="KW-0963">Cytoplasm</keyword>
<evidence type="ECO:0000313" key="9">
    <source>
        <dbReference type="Proteomes" id="UP001597452"/>
    </source>
</evidence>
<dbReference type="InterPro" id="IPR006121">
    <property type="entry name" value="HMA_dom"/>
</dbReference>
<evidence type="ECO:0000256" key="4">
    <source>
        <dbReference type="ARBA" id="ARBA00022723"/>
    </source>
</evidence>
<proteinExistence type="predicted"/>
<keyword evidence="5" id="KW-0186">Copper</keyword>
<dbReference type="EMBL" id="JBHUMZ010000050">
    <property type="protein sequence ID" value="MFD2640018.1"/>
    <property type="molecule type" value="Genomic_DNA"/>
</dbReference>
<sequence>MKQLSLNVEGMSCGHCVSSVKGGVGSLDGVSNVEVDLANGKVDVIFDDSKTSEDQIKQAIDEEGYDVVA</sequence>
<dbReference type="NCBIfam" id="TIGR00003">
    <property type="entry name" value="copper ion binding protein"/>
    <property type="match status" value="1"/>
</dbReference>
<dbReference type="PRINTS" id="PR00944">
    <property type="entry name" value="CUEXPORT"/>
</dbReference>
<evidence type="ECO:0000256" key="1">
    <source>
        <dbReference type="ARBA" id="ARBA00004496"/>
    </source>
</evidence>
<evidence type="ECO:0000256" key="2">
    <source>
        <dbReference type="ARBA" id="ARBA00015313"/>
    </source>
</evidence>
<comment type="caution">
    <text evidence="8">The sequence shown here is derived from an EMBL/GenBank/DDBJ whole genome shotgun (WGS) entry which is preliminary data.</text>
</comment>
<evidence type="ECO:0000259" key="7">
    <source>
        <dbReference type="PROSITE" id="PS50846"/>
    </source>
</evidence>
<dbReference type="InterPro" id="IPR017969">
    <property type="entry name" value="Heavy-metal-associated_CS"/>
</dbReference>
<evidence type="ECO:0000256" key="3">
    <source>
        <dbReference type="ARBA" id="ARBA00022490"/>
    </source>
</evidence>
<protein>
    <recommendedName>
        <fullName evidence="2">Copper chaperone CopZ</fullName>
    </recommendedName>
</protein>
<reference evidence="9" key="1">
    <citation type="journal article" date="2019" name="Int. J. Syst. Evol. Microbiol.">
        <title>The Global Catalogue of Microorganisms (GCM) 10K type strain sequencing project: providing services to taxonomists for standard genome sequencing and annotation.</title>
        <authorList>
            <consortium name="The Broad Institute Genomics Platform"/>
            <consortium name="The Broad Institute Genome Sequencing Center for Infectious Disease"/>
            <person name="Wu L."/>
            <person name="Ma J."/>
        </authorList>
    </citation>
    <scope>NUCLEOTIDE SEQUENCE [LARGE SCALE GENOMIC DNA]</scope>
    <source>
        <strain evidence="9">TISTR 1571</strain>
    </source>
</reference>
<evidence type="ECO:0000256" key="5">
    <source>
        <dbReference type="ARBA" id="ARBA00023008"/>
    </source>
</evidence>
<comment type="subcellular location">
    <subcellularLocation>
        <location evidence="1">Cytoplasm</location>
    </subcellularLocation>
</comment>
<dbReference type="PANTHER" id="PTHR46594">
    <property type="entry name" value="P-TYPE CATION-TRANSPORTING ATPASE"/>
    <property type="match status" value="1"/>
</dbReference>
<evidence type="ECO:0000313" key="8">
    <source>
        <dbReference type="EMBL" id="MFD2640018.1"/>
    </source>
</evidence>
<dbReference type="Pfam" id="PF00403">
    <property type="entry name" value="HMA"/>
    <property type="match status" value="1"/>
</dbReference>
<gene>
    <name evidence="8" type="primary">copZ</name>
    <name evidence="8" type="ORF">ACFSW4_14205</name>
</gene>
<dbReference type="PROSITE" id="PS50846">
    <property type="entry name" value="HMA_2"/>
    <property type="match status" value="1"/>
</dbReference>
<keyword evidence="9" id="KW-1185">Reference proteome</keyword>
<organism evidence="8 9">
    <name type="scientific">Piscibacillus salipiscarius</name>
    <dbReference type="NCBI Taxonomy" id="299480"/>
    <lineage>
        <taxon>Bacteria</taxon>
        <taxon>Bacillati</taxon>
        <taxon>Bacillota</taxon>
        <taxon>Bacilli</taxon>
        <taxon>Bacillales</taxon>
        <taxon>Bacillaceae</taxon>
        <taxon>Piscibacillus</taxon>
    </lineage>
</organism>
<keyword evidence="6" id="KW-0143">Chaperone</keyword>
<dbReference type="Gene3D" id="3.30.70.100">
    <property type="match status" value="1"/>
</dbReference>